<dbReference type="AlphaFoldDB" id="A0A7J0DXA1"/>
<feature type="region of interest" description="Disordered" evidence="1">
    <location>
        <begin position="115"/>
        <end position="141"/>
    </location>
</feature>
<gene>
    <name evidence="3" type="ORF">Acr_00g0091700</name>
</gene>
<feature type="region of interest" description="Disordered" evidence="1">
    <location>
        <begin position="60"/>
        <end position="95"/>
    </location>
</feature>
<dbReference type="Proteomes" id="UP000585474">
    <property type="component" value="Unassembled WGS sequence"/>
</dbReference>
<evidence type="ECO:0000259" key="2">
    <source>
        <dbReference type="SMART" id="SM00343"/>
    </source>
</evidence>
<organism evidence="3 4">
    <name type="scientific">Actinidia rufa</name>
    <dbReference type="NCBI Taxonomy" id="165716"/>
    <lineage>
        <taxon>Eukaryota</taxon>
        <taxon>Viridiplantae</taxon>
        <taxon>Streptophyta</taxon>
        <taxon>Embryophyta</taxon>
        <taxon>Tracheophyta</taxon>
        <taxon>Spermatophyta</taxon>
        <taxon>Magnoliopsida</taxon>
        <taxon>eudicotyledons</taxon>
        <taxon>Gunneridae</taxon>
        <taxon>Pentapetalae</taxon>
        <taxon>asterids</taxon>
        <taxon>Ericales</taxon>
        <taxon>Actinidiaceae</taxon>
        <taxon>Actinidia</taxon>
    </lineage>
</organism>
<protein>
    <recommendedName>
        <fullName evidence="2">CCHC-type domain-containing protein</fullName>
    </recommendedName>
</protein>
<reference evidence="4" key="1">
    <citation type="submission" date="2019-07" db="EMBL/GenBank/DDBJ databases">
        <title>De Novo Assembly of kiwifruit Actinidia rufa.</title>
        <authorList>
            <person name="Sugita-Konishi S."/>
            <person name="Sato K."/>
            <person name="Mori E."/>
            <person name="Abe Y."/>
            <person name="Kisaki G."/>
            <person name="Hamano K."/>
            <person name="Suezawa K."/>
            <person name="Otani M."/>
            <person name="Fukuda T."/>
            <person name="Manabe T."/>
            <person name="Gomi K."/>
            <person name="Tabuchi M."/>
            <person name="Akimitsu K."/>
            <person name="Kataoka I."/>
        </authorList>
    </citation>
    <scope>NUCLEOTIDE SEQUENCE [LARGE SCALE GENOMIC DNA]</scope>
    <source>
        <strain evidence="4">cv. Fuchu</strain>
    </source>
</reference>
<feature type="compositionally biased region" description="Low complexity" evidence="1">
    <location>
        <begin position="120"/>
        <end position="136"/>
    </location>
</feature>
<sequence length="171" mass="18684">MLLGGNVWVVGGAPLTVISSAEFMQGVFTAIEQVARNTKQEMLVLTRAANTRVTIREVSNETRRIAHPKSQREGTSIHSEGRLSKKLKSSLSSGQTSRGGPICFGCHQPGHRVAGCPLKGQQRQSQQRGYSRGQAQEQSQARRLPTCFHCGQVGHIMRQGAHRRQSWAGLG</sequence>
<feature type="domain" description="CCHC-type" evidence="2">
    <location>
        <begin position="102"/>
        <end position="118"/>
    </location>
</feature>
<dbReference type="EMBL" id="BJWL01000442">
    <property type="protein sequence ID" value="GFS44720.1"/>
    <property type="molecule type" value="Genomic_DNA"/>
</dbReference>
<accession>A0A7J0DXA1</accession>
<dbReference type="Gene3D" id="4.10.60.10">
    <property type="entry name" value="Zinc finger, CCHC-type"/>
    <property type="match status" value="1"/>
</dbReference>
<dbReference type="InterPro" id="IPR036875">
    <property type="entry name" value="Znf_CCHC_sf"/>
</dbReference>
<name>A0A7J0DXA1_9ERIC</name>
<dbReference type="InterPro" id="IPR001878">
    <property type="entry name" value="Znf_CCHC"/>
</dbReference>
<dbReference type="SUPFAM" id="SSF57756">
    <property type="entry name" value="Retrovirus zinc finger-like domains"/>
    <property type="match status" value="1"/>
</dbReference>
<comment type="caution">
    <text evidence="3">The sequence shown here is derived from an EMBL/GenBank/DDBJ whole genome shotgun (WGS) entry which is preliminary data.</text>
</comment>
<dbReference type="Pfam" id="PF00098">
    <property type="entry name" value="zf-CCHC"/>
    <property type="match status" value="1"/>
</dbReference>
<proteinExistence type="predicted"/>
<dbReference type="SMART" id="SM00343">
    <property type="entry name" value="ZnF_C2HC"/>
    <property type="match status" value="2"/>
</dbReference>
<feature type="domain" description="CCHC-type" evidence="2">
    <location>
        <begin position="146"/>
        <end position="162"/>
    </location>
</feature>
<dbReference type="GO" id="GO:0008270">
    <property type="term" value="F:zinc ion binding"/>
    <property type="evidence" value="ECO:0007669"/>
    <property type="project" value="InterPro"/>
</dbReference>
<evidence type="ECO:0000256" key="1">
    <source>
        <dbReference type="SAM" id="MobiDB-lite"/>
    </source>
</evidence>
<evidence type="ECO:0000313" key="3">
    <source>
        <dbReference type="EMBL" id="GFS44720.1"/>
    </source>
</evidence>
<evidence type="ECO:0000313" key="4">
    <source>
        <dbReference type="Proteomes" id="UP000585474"/>
    </source>
</evidence>
<keyword evidence="4" id="KW-1185">Reference proteome</keyword>
<dbReference type="OrthoDB" id="1936908at2759"/>
<dbReference type="GO" id="GO:0003676">
    <property type="term" value="F:nucleic acid binding"/>
    <property type="evidence" value="ECO:0007669"/>
    <property type="project" value="InterPro"/>
</dbReference>